<dbReference type="Proteomes" id="UP000596661">
    <property type="component" value="Chromosome 6"/>
</dbReference>
<evidence type="ECO:0000313" key="3">
    <source>
        <dbReference type="Proteomes" id="UP000596661"/>
    </source>
</evidence>
<dbReference type="AlphaFoldDB" id="A0A803PT51"/>
<reference evidence="2" key="1">
    <citation type="submission" date="2018-11" db="EMBL/GenBank/DDBJ databases">
        <authorList>
            <person name="Grassa J C."/>
        </authorList>
    </citation>
    <scope>NUCLEOTIDE SEQUENCE [LARGE SCALE GENOMIC DNA]</scope>
</reference>
<evidence type="ECO:0000313" key="2">
    <source>
        <dbReference type="EnsemblPlants" id="cds.evm.model.06.1112"/>
    </source>
</evidence>
<protein>
    <submittedName>
        <fullName evidence="2">Uncharacterized protein</fullName>
    </submittedName>
</protein>
<accession>A0A803PT51</accession>
<proteinExistence type="predicted"/>
<dbReference type="EnsemblPlants" id="evm.model.06.1112">
    <property type="protein sequence ID" value="cds.evm.model.06.1112"/>
    <property type="gene ID" value="evm.TU.06.1112"/>
</dbReference>
<sequence length="252" mass="28443">MLSLEEPTQESCPNNLPTMNDLMALTQNPHRHDKDGWEVNIDDPSEIGVKAPQREENFEQEFERAQARACLPIGPPLDMERPLTTERTNRNPPPGSPRRPLTIPNLESLQRERDLLLTSKGEVEDSTLTLKVIYAVTLPMDPVANNMSTSLGASSQPGFILEKSLMLRSRPHGQEKTTRHKLKGVKDRLGRSGDLRDTLTRRQLLEGGASRIDLGNKISDKNTNNNAWCQHDRFPQSSDLGKRNHNTKFVRI</sequence>
<name>A0A803PT51_CANSA</name>
<evidence type="ECO:0000256" key="1">
    <source>
        <dbReference type="SAM" id="MobiDB-lite"/>
    </source>
</evidence>
<dbReference type="Gramene" id="evm.model.06.1112">
    <property type="protein sequence ID" value="cds.evm.model.06.1112"/>
    <property type="gene ID" value="evm.TU.06.1112"/>
</dbReference>
<reference evidence="2" key="2">
    <citation type="submission" date="2021-03" db="UniProtKB">
        <authorList>
            <consortium name="EnsemblPlants"/>
        </authorList>
    </citation>
    <scope>IDENTIFICATION</scope>
</reference>
<feature type="compositionally biased region" description="Basic and acidic residues" evidence="1">
    <location>
        <begin position="78"/>
        <end position="89"/>
    </location>
</feature>
<keyword evidence="3" id="KW-1185">Reference proteome</keyword>
<feature type="region of interest" description="Disordered" evidence="1">
    <location>
        <begin position="72"/>
        <end position="102"/>
    </location>
</feature>
<organism evidence="2 3">
    <name type="scientific">Cannabis sativa</name>
    <name type="common">Hemp</name>
    <name type="synonym">Marijuana</name>
    <dbReference type="NCBI Taxonomy" id="3483"/>
    <lineage>
        <taxon>Eukaryota</taxon>
        <taxon>Viridiplantae</taxon>
        <taxon>Streptophyta</taxon>
        <taxon>Embryophyta</taxon>
        <taxon>Tracheophyta</taxon>
        <taxon>Spermatophyta</taxon>
        <taxon>Magnoliopsida</taxon>
        <taxon>eudicotyledons</taxon>
        <taxon>Gunneridae</taxon>
        <taxon>Pentapetalae</taxon>
        <taxon>rosids</taxon>
        <taxon>fabids</taxon>
        <taxon>Rosales</taxon>
        <taxon>Cannabaceae</taxon>
        <taxon>Cannabis</taxon>
    </lineage>
</organism>
<dbReference type="EMBL" id="UZAU01000590">
    <property type="status" value="NOT_ANNOTATED_CDS"/>
    <property type="molecule type" value="Genomic_DNA"/>
</dbReference>